<feature type="binding site" description="axial binding residue" evidence="7">
    <location>
        <position position="437"/>
    </location>
    <ligand>
        <name>heme</name>
        <dbReference type="ChEBI" id="CHEBI:30413"/>
    </ligand>
    <ligandPart>
        <name>Fe</name>
        <dbReference type="ChEBI" id="CHEBI:18248"/>
    </ligandPart>
</feature>
<evidence type="ECO:0000256" key="2">
    <source>
        <dbReference type="ARBA" id="ARBA00022692"/>
    </source>
</evidence>
<dbReference type="GO" id="GO:0020037">
    <property type="term" value="F:heme binding"/>
    <property type="evidence" value="ECO:0007669"/>
    <property type="project" value="InterPro"/>
</dbReference>
<evidence type="ECO:0000256" key="5">
    <source>
        <dbReference type="ARBA" id="ARBA00023002"/>
    </source>
</evidence>
<evidence type="ECO:0000256" key="8">
    <source>
        <dbReference type="SAM" id="Phobius"/>
    </source>
</evidence>
<accession>A0A164XZV9</accession>
<evidence type="ECO:0000256" key="6">
    <source>
        <dbReference type="ARBA" id="ARBA00023136"/>
    </source>
</evidence>
<dbReference type="GO" id="GO:0005506">
    <property type="term" value="F:iron ion binding"/>
    <property type="evidence" value="ECO:0007669"/>
    <property type="project" value="InterPro"/>
</dbReference>
<dbReference type="Gene3D" id="1.10.630.10">
    <property type="entry name" value="Cytochrome P450"/>
    <property type="match status" value="1"/>
</dbReference>
<dbReference type="OMA" id="HRECTKD"/>
<proteinExistence type="predicted"/>
<gene>
    <name evidence="9" type="ORF">DCAR_017031</name>
</gene>
<evidence type="ECO:0000256" key="4">
    <source>
        <dbReference type="ARBA" id="ARBA00022989"/>
    </source>
</evidence>
<keyword evidence="5" id="KW-0560">Oxidoreductase</keyword>
<dbReference type="SUPFAM" id="SSF48264">
    <property type="entry name" value="Cytochrome P450"/>
    <property type="match status" value="1"/>
</dbReference>
<dbReference type="AlphaFoldDB" id="A0A164XZV9"/>
<comment type="caution">
    <text evidence="9">The sequence shown here is derived from an EMBL/GenBank/DDBJ whole genome shotgun (WGS) entry which is preliminary data.</text>
</comment>
<comment type="subcellular location">
    <subcellularLocation>
        <location evidence="1">Membrane</location>
        <topology evidence="1">Single-pass membrane protein</topology>
    </subcellularLocation>
</comment>
<dbReference type="InterPro" id="IPR051103">
    <property type="entry name" value="Plant_metabolite_P450s"/>
</dbReference>
<evidence type="ECO:0000256" key="3">
    <source>
        <dbReference type="ARBA" id="ARBA00022723"/>
    </source>
</evidence>
<name>A0A164XZV9_DAUCS</name>
<evidence type="ECO:0000256" key="1">
    <source>
        <dbReference type="ARBA" id="ARBA00004167"/>
    </source>
</evidence>
<keyword evidence="3 7" id="KW-0479">Metal-binding</keyword>
<dbReference type="Pfam" id="PF00067">
    <property type="entry name" value="p450"/>
    <property type="match status" value="1"/>
</dbReference>
<dbReference type="Gramene" id="KZM93786">
    <property type="protein sequence ID" value="KZM93786"/>
    <property type="gene ID" value="DCAR_017031"/>
</dbReference>
<dbReference type="STRING" id="79200.A0A164XZV9"/>
<keyword evidence="7" id="KW-0349">Heme</keyword>
<dbReference type="PRINTS" id="PR00385">
    <property type="entry name" value="P450"/>
</dbReference>
<organism evidence="9">
    <name type="scientific">Daucus carota subsp. sativus</name>
    <name type="common">Carrot</name>
    <dbReference type="NCBI Taxonomy" id="79200"/>
    <lineage>
        <taxon>Eukaryota</taxon>
        <taxon>Viridiplantae</taxon>
        <taxon>Streptophyta</taxon>
        <taxon>Embryophyta</taxon>
        <taxon>Tracheophyta</taxon>
        <taxon>Spermatophyta</taxon>
        <taxon>Magnoliopsida</taxon>
        <taxon>eudicotyledons</taxon>
        <taxon>Gunneridae</taxon>
        <taxon>Pentapetalae</taxon>
        <taxon>asterids</taxon>
        <taxon>campanulids</taxon>
        <taxon>Apiales</taxon>
        <taxon>Apiaceae</taxon>
        <taxon>Apioideae</taxon>
        <taxon>Scandiceae</taxon>
        <taxon>Daucinae</taxon>
        <taxon>Daucus</taxon>
        <taxon>Daucus sect. Daucus</taxon>
    </lineage>
</organism>
<evidence type="ECO:0000256" key="7">
    <source>
        <dbReference type="PIRSR" id="PIRSR602401-1"/>
    </source>
</evidence>
<feature type="transmembrane region" description="Helical" evidence="8">
    <location>
        <begin position="17"/>
        <end position="35"/>
    </location>
</feature>
<dbReference type="PANTHER" id="PTHR24298:SF204">
    <property type="entry name" value="CYTOCHROME P450, FAMILY 712, SUBFAMILY A, POLYPEPTIDE 1"/>
    <property type="match status" value="1"/>
</dbReference>
<reference evidence="9" key="1">
    <citation type="journal article" date="2016" name="Nat. Genet.">
        <title>A high-quality carrot genome assembly provides new insights into carotenoid accumulation and asterid genome evolution.</title>
        <authorList>
            <person name="Iorizzo M."/>
            <person name="Ellison S."/>
            <person name="Senalik D."/>
            <person name="Zeng P."/>
            <person name="Satapoomin P."/>
            <person name="Huang J."/>
            <person name="Bowman M."/>
            <person name="Iovene M."/>
            <person name="Sanseverino W."/>
            <person name="Cavagnaro P."/>
            <person name="Yildiz M."/>
            <person name="Macko-Podgorni A."/>
            <person name="Moranska E."/>
            <person name="Grzebelus E."/>
            <person name="Grzebelus D."/>
            <person name="Ashrafi H."/>
            <person name="Zheng Z."/>
            <person name="Cheng S."/>
            <person name="Spooner D."/>
            <person name="Van Deynze A."/>
            <person name="Simon P."/>
        </authorList>
    </citation>
    <scope>NUCLEOTIDE SEQUENCE [LARGE SCALE GENOMIC DNA]</scope>
    <source>
        <tissue evidence="9">Leaf</tissue>
    </source>
</reference>
<comment type="cofactor">
    <cofactor evidence="7">
        <name>heme</name>
        <dbReference type="ChEBI" id="CHEBI:30413"/>
    </cofactor>
</comment>
<dbReference type="GO" id="GO:0016020">
    <property type="term" value="C:membrane"/>
    <property type="evidence" value="ECO:0007669"/>
    <property type="project" value="UniProtKB-SubCell"/>
</dbReference>
<keyword evidence="4 8" id="KW-1133">Transmembrane helix</keyword>
<keyword evidence="2 8" id="KW-0812">Transmembrane</keyword>
<dbReference type="InterPro" id="IPR002401">
    <property type="entry name" value="Cyt_P450_E_grp-I"/>
</dbReference>
<keyword evidence="6 8" id="KW-0472">Membrane</keyword>
<evidence type="ECO:0000313" key="9">
    <source>
        <dbReference type="EMBL" id="KZM93786.1"/>
    </source>
</evidence>
<dbReference type="InterPro" id="IPR036396">
    <property type="entry name" value="Cyt_P450_sf"/>
</dbReference>
<dbReference type="EMBL" id="LNRQ01000005">
    <property type="protein sequence ID" value="KZM93786.1"/>
    <property type="molecule type" value="Genomic_DNA"/>
</dbReference>
<protein>
    <recommendedName>
        <fullName evidence="10">Cytochrome P450</fullName>
    </recommendedName>
</protein>
<sequence length="506" mass="56408">MALEAVAKMGITSMDKYFIYFLITYLVTALLFQLFTKNRRPRIQLQPPPSPPALPILGHIPLLYSSTRPFHKSLTTLAFRDGAPFMRIFIGPFSQFMVVSEASLAKQLVEEHEMSFVTIRLKNHAYGMSNLVLLRSILDSDSQVKRFEHAREREVLRLLEVLVDKAEQGEACDLGAELEKVVNNVLFSMIMKIQSDSYESVKIREFVNGLGAEIGGRSFVLSELFGQFLCGRNKLEGLLLKFDEFLEEIILRHENRGSVTDRDVVDSLKDEEQAADLPRNNIKGVVLETLMAGSGTMSVALKWTLAEIINHPSVLNKLREEIVGVVGLHKLIQDSDIPKLPYLQAVVKEGLRLHPPTPLIMRKCTHGCQIGGYDVIPDSRIIVNVYAIMQDTGTWKFPTEFIPERFLETPSTYNELLVDAKGQNLCYLPFGGGSSACPGARLAINMIQMVIGTLVHCFDFEAKGGINMEEGCLGSSAGMAKPLVCHPIDKHVIKPSAKALSSDFHF</sequence>
<evidence type="ECO:0008006" key="10">
    <source>
        <dbReference type="Google" id="ProtNLM"/>
    </source>
</evidence>
<keyword evidence="7" id="KW-0408">Iron</keyword>
<dbReference type="PRINTS" id="PR00463">
    <property type="entry name" value="EP450I"/>
</dbReference>
<dbReference type="GO" id="GO:0016709">
    <property type="term" value="F:oxidoreductase activity, acting on paired donors, with incorporation or reduction of molecular oxygen, NAD(P)H as one donor, and incorporation of one atom of oxygen"/>
    <property type="evidence" value="ECO:0007669"/>
    <property type="project" value="TreeGrafter"/>
</dbReference>
<dbReference type="PANTHER" id="PTHR24298">
    <property type="entry name" value="FLAVONOID 3'-MONOOXYGENASE-RELATED"/>
    <property type="match status" value="1"/>
</dbReference>
<dbReference type="InterPro" id="IPR001128">
    <property type="entry name" value="Cyt_P450"/>
</dbReference>